<name>H8Z6Y6_9GAMM</name>
<dbReference type="PANTHER" id="PTHR44943">
    <property type="entry name" value="CELLULOSE SYNTHASE OPERON PROTEIN C"/>
    <property type="match status" value="1"/>
</dbReference>
<dbReference type="InterPro" id="IPR051685">
    <property type="entry name" value="Ycf3/AcsC/BcsC/TPR_MFPF"/>
</dbReference>
<dbReference type="Pfam" id="PF07721">
    <property type="entry name" value="TPR_4"/>
    <property type="match status" value="1"/>
</dbReference>
<dbReference type="InterPro" id="IPR011717">
    <property type="entry name" value="TPR-4"/>
</dbReference>
<evidence type="ECO:0000256" key="1">
    <source>
        <dbReference type="ARBA" id="ARBA00022737"/>
    </source>
</evidence>
<proteinExistence type="predicted"/>
<dbReference type="InterPro" id="IPR019734">
    <property type="entry name" value="TPR_rpt"/>
</dbReference>
<dbReference type="HOGENOM" id="CLU_792108_0_0_6"/>
<dbReference type="GO" id="GO:0042802">
    <property type="term" value="F:identical protein binding"/>
    <property type="evidence" value="ECO:0007669"/>
    <property type="project" value="InterPro"/>
</dbReference>
<keyword evidence="2 3" id="KW-0802">TPR repeat</keyword>
<sequence>MKDPRETTPSSNQQIPIPEALNQAVAHHRAGQLQDAERLYRAILQAQPKHPDANHNLGVLAVSVNQIAAALPLFETARADNPAVTQYWLSIADALARCGRPDEAQSLVAQAQSSALDEGGVQRLREYLAVHQRADSSINAPGERYQQALQAHQSGDLQTAEAGYRQLIAQNSAHAEALHRLGLVLYQRGDPAGAEALIRRAIGNNDQVPAYHCHHGVMLKALLRLEEALQAYDQALALKPDYAEAHSNRGNALKDLGRLEDALQAYEQALRIAPQHPGTHNNRLLTLHYREERADGAILSAARAPPRAGRHRLCQLQQPDQALAAHHRALVKSVVRQPQGPPAAQVRLPG</sequence>
<feature type="repeat" description="TPR" evidence="3">
    <location>
        <begin position="243"/>
        <end position="276"/>
    </location>
</feature>
<reference evidence="4 5" key="2">
    <citation type="submission" date="2011-11" db="EMBL/GenBank/DDBJ databases">
        <authorList>
            <consortium name="US DOE Joint Genome Institute"/>
            <person name="Lucas S."/>
            <person name="Han J."/>
            <person name="Lapidus A."/>
            <person name="Cheng J.-F."/>
            <person name="Goodwin L."/>
            <person name="Pitluck S."/>
            <person name="Peters L."/>
            <person name="Ovchinnikova G."/>
            <person name="Zhang X."/>
            <person name="Detter J.C."/>
            <person name="Han C."/>
            <person name="Tapia R."/>
            <person name="Land M."/>
            <person name="Hauser L."/>
            <person name="Kyrpides N."/>
            <person name="Ivanova N."/>
            <person name="Pagani I."/>
            <person name="Vogl K."/>
            <person name="Liu Z."/>
            <person name="Overmann J."/>
            <person name="Frigaard N.-U."/>
            <person name="Bryant D."/>
            <person name="Woyke T."/>
        </authorList>
    </citation>
    <scope>NUCLEOTIDE SEQUENCE [LARGE SCALE GENOMIC DNA]</scope>
    <source>
        <strain evidence="4 5">970</strain>
    </source>
</reference>
<dbReference type="RefSeq" id="WP_009150174.1">
    <property type="nucleotide sequence ID" value="NZ_CP121471.1"/>
</dbReference>
<dbReference type="InterPro" id="IPR011990">
    <property type="entry name" value="TPR-like_helical_dom_sf"/>
</dbReference>
<dbReference type="Pfam" id="PF14559">
    <property type="entry name" value="TPR_19"/>
    <property type="match status" value="1"/>
</dbReference>
<dbReference type="Proteomes" id="UP000002964">
    <property type="component" value="Unassembled WGS sequence"/>
</dbReference>
<gene>
    <name evidence="4" type="ORF">Thi970DRAFT_03368</name>
</gene>
<protein>
    <submittedName>
        <fullName evidence="4">Tetratricopeptide repeat protein</fullName>
    </submittedName>
</protein>
<dbReference type="STRING" id="631362.Thi970DRAFT_03368"/>
<dbReference type="PROSITE" id="PS50293">
    <property type="entry name" value="TPR_REGION"/>
    <property type="match status" value="1"/>
</dbReference>
<dbReference type="PANTHER" id="PTHR44943:SF8">
    <property type="entry name" value="TPR REPEAT-CONTAINING PROTEIN MJ0263"/>
    <property type="match status" value="1"/>
</dbReference>
<evidence type="ECO:0000313" key="5">
    <source>
        <dbReference type="Proteomes" id="UP000002964"/>
    </source>
</evidence>
<evidence type="ECO:0000313" key="4">
    <source>
        <dbReference type="EMBL" id="EIC19771.1"/>
    </source>
</evidence>
<dbReference type="OrthoDB" id="9809392at2"/>
<organism evidence="4 5">
    <name type="scientific">Thiorhodovibrio frisius</name>
    <dbReference type="NCBI Taxonomy" id="631362"/>
    <lineage>
        <taxon>Bacteria</taxon>
        <taxon>Pseudomonadati</taxon>
        <taxon>Pseudomonadota</taxon>
        <taxon>Gammaproteobacteria</taxon>
        <taxon>Chromatiales</taxon>
        <taxon>Chromatiaceae</taxon>
        <taxon>Thiorhodovibrio</taxon>
    </lineage>
</organism>
<keyword evidence="5" id="KW-1185">Reference proteome</keyword>
<accession>H8Z6Y6</accession>
<dbReference type="PROSITE" id="PS50005">
    <property type="entry name" value="TPR"/>
    <property type="match status" value="2"/>
</dbReference>
<dbReference type="Pfam" id="PF13414">
    <property type="entry name" value="TPR_11"/>
    <property type="match status" value="1"/>
</dbReference>
<dbReference type="Pfam" id="PF13432">
    <property type="entry name" value="TPR_16"/>
    <property type="match status" value="1"/>
</dbReference>
<dbReference type="eggNOG" id="COG0457">
    <property type="taxonomic scope" value="Bacteria"/>
</dbReference>
<dbReference type="Gene3D" id="1.25.40.10">
    <property type="entry name" value="Tetratricopeptide repeat domain"/>
    <property type="match status" value="4"/>
</dbReference>
<dbReference type="EMBL" id="JH603170">
    <property type="protein sequence ID" value="EIC19771.1"/>
    <property type="molecule type" value="Genomic_DNA"/>
</dbReference>
<dbReference type="SUPFAM" id="SSF48452">
    <property type="entry name" value="TPR-like"/>
    <property type="match status" value="1"/>
</dbReference>
<keyword evidence="1" id="KW-0677">Repeat</keyword>
<reference evidence="5" key="1">
    <citation type="submission" date="2011-06" db="EMBL/GenBank/DDBJ databases">
        <authorList>
            <consortium name="US DOE Joint Genome Institute (JGI-PGF)"/>
            <person name="Lucas S."/>
            <person name="Han J."/>
            <person name="Lapidus A."/>
            <person name="Cheng J.-F."/>
            <person name="Goodwin L."/>
            <person name="Pitluck S."/>
            <person name="Peters L."/>
            <person name="Land M.L."/>
            <person name="Hauser L."/>
            <person name="Vogl K."/>
            <person name="Liu Z."/>
            <person name="Overmann J."/>
            <person name="Frigaard N.-U."/>
            <person name="Bryant D.A."/>
            <person name="Woyke T.J."/>
        </authorList>
    </citation>
    <scope>NUCLEOTIDE SEQUENCE [LARGE SCALE GENOMIC DNA]</scope>
    <source>
        <strain evidence="5">970</strain>
    </source>
</reference>
<evidence type="ECO:0000256" key="2">
    <source>
        <dbReference type="ARBA" id="ARBA00022803"/>
    </source>
</evidence>
<dbReference type="AlphaFoldDB" id="H8Z6Y6"/>
<feature type="repeat" description="TPR" evidence="3">
    <location>
        <begin position="209"/>
        <end position="242"/>
    </location>
</feature>
<evidence type="ECO:0000256" key="3">
    <source>
        <dbReference type="PROSITE-ProRule" id="PRU00339"/>
    </source>
</evidence>
<dbReference type="SMART" id="SM00028">
    <property type="entry name" value="TPR"/>
    <property type="match status" value="6"/>
</dbReference>